<dbReference type="AlphaFoldDB" id="V6HBV0"/>
<organism evidence="1 2">
    <name type="scientific">Leptospira inadai serovar Lyme str. 10</name>
    <dbReference type="NCBI Taxonomy" id="1049790"/>
    <lineage>
        <taxon>Bacteria</taxon>
        <taxon>Pseudomonadati</taxon>
        <taxon>Spirochaetota</taxon>
        <taxon>Spirochaetia</taxon>
        <taxon>Leptospirales</taxon>
        <taxon>Leptospiraceae</taxon>
        <taxon>Leptospira</taxon>
    </lineage>
</organism>
<comment type="caution">
    <text evidence="1">The sequence shown here is derived from an EMBL/GenBank/DDBJ whole genome shotgun (WGS) entry which is preliminary data.</text>
</comment>
<reference evidence="1 2" key="1">
    <citation type="submission" date="2013-05" db="EMBL/GenBank/DDBJ databases">
        <authorList>
            <person name="Harkins D.M."/>
            <person name="Durkin A.S."/>
            <person name="Brinkac L.M."/>
            <person name="Haft D.H."/>
            <person name="Selengut J.D."/>
            <person name="Sanka R."/>
            <person name="DePew J."/>
            <person name="Purushe J."/>
            <person name="Hartskeerl R.A."/>
            <person name="Ahmed A."/>
            <person name="van der Linden H."/>
            <person name="Goris M.G.A."/>
            <person name="Vinetz J.M."/>
            <person name="Sutton G.G."/>
            <person name="Nierman W.C."/>
            <person name="Fouts D.E."/>
        </authorList>
    </citation>
    <scope>NUCLEOTIDE SEQUENCE [LARGE SCALE GENOMIC DNA]</scope>
    <source>
        <strain evidence="1 2">10</strain>
    </source>
</reference>
<dbReference type="Proteomes" id="UP000018719">
    <property type="component" value="Unassembled WGS sequence"/>
</dbReference>
<sequence length="38" mass="4150">METVDSAKRAVSLCELIKKGPFGPFFISNFTFGSSSIH</sequence>
<evidence type="ECO:0000313" key="1">
    <source>
        <dbReference type="EMBL" id="EQA36967.1"/>
    </source>
</evidence>
<accession>V6HBV0</accession>
<name>V6HBV0_9LEPT</name>
<proteinExistence type="predicted"/>
<dbReference type="EMBL" id="AHMM02000017">
    <property type="protein sequence ID" value="EQA36967.1"/>
    <property type="molecule type" value="Genomic_DNA"/>
</dbReference>
<evidence type="ECO:0000313" key="2">
    <source>
        <dbReference type="Proteomes" id="UP000018719"/>
    </source>
</evidence>
<protein>
    <submittedName>
        <fullName evidence="1">Uncharacterized protein</fullName>
    </submittedName>
</protein>
<gene>
    <name evidence="1" type="ORF">LEP1GSC047_2618</name>
</gene>